<dbReference type="InterPro" id="IPR027417">
    <property type="entry name" value="P-loop_NTPase"/>
</dbReference>
<dbReference type="AlphaFoldDB" id="X0RVD0"/>
<dbReference type="PANTHER" id="PTHR30050">
    <property type="entry name" value="CHROMOSOMAL REPLICATION INITIATOR PROTEIN DNAA"/>
    <property type="match status" value="1"/>
</dbReference>
<comment type="caution">
    <text evidence="2">The sequence shown here is derived from an EMBL/GenBank/DDBJ whole genome shotgun (WGS) entry which is preliminary data.</text>
</comment>
<dbReference type="EMBL" id="BARS01009304">
    <property type="protein sequence ID" value="GAF72758.1"/>
    <property type="molecule type" value="Genomic_DNA"/>
</dbReference>
<sequence length="345" mass="39044">YVPRTDTVSSIQAKIAEKLGPQKYKVWFKNATQFTAAGGHLKVSAPNAFICGWIERHFADTIVEAAVEVSGREHQVSFVVDPKLLPALKKRQLNSQAEFIAKNPERVARQYRRQGAPPPRKLRGRFEELVVGPANELAVSVVRRIVDPGTDTYTYNPVFVHGGCGLGKTHLLQALGNELADKRPDCRWRYVTGDEFTNAFVLAIRSNKVGAFRQQYRHLDILIIDDIHFLANKKATQEEFLHTFNAIEQRRQKVILASDTHPKLIGQFSEQLINRFMAGVVVRLEVPDFPMRCEILRRRARMTTDQPVPEDVIAYIAGHLKANVRELEGALLKLVMFSAVSHYPI</sequence>
<dbReference type="GO" id="GO:0006270">
    <property type="term" value="P:DNA replication initiation"/>
    <property type="evidence" value="ECO:0007669"/>
    <property type="project" value="TreeGrafter"/>
</dbReference>
<organism evidence="2">
    <name type="scientific">marine sediment metagenome</name>
    <dbReference type="NCBI Taxonomy" id="412755"/>
    <lineage>
        <taxon>unclassified sequences</taxon>
        <taxon>metagenomes</taxon>
        <taxon>ecological metagenomes</taxon>
    </lineage>
</organism>
<gene>
    <name evidence="2" type="ORF">S01H1_17524</name>
</gene>
<dbReference type="Pfam" id="PF11638">
    <property type="entry name" value="DnaA_N"/>
    <property type="match status" value="1"/>
</dbReference>
<feature type="non-terminal residue" evidence="2">
    <location>
        <position position="345"/>
    </location>
</feature>
<dbReference type="Gene3D" id="1.10.8.60">
    <property type="match status" value="1"/>
</dbReference>
<feature type="domain" description="AAA+ ATPase" evidence="1">
    <location>
        <begin position="154"/>
        <end position="288"/>
    </location>
</feature>
<dbReference type="Gene3D" id="3.30.300.180">
    <property type="match status" value="1"/>
</dbReference>
<reference evidence="2" key="1">
    <citation type="journal article" date="2014" name="Front. Microbiol.">
        <title>High frequency of phylogenetically diverse reductive dehalogenase-homologous genes in deep subseafloor sedimentary metagenomes.</title>
        <authorList>
            <person name="Kawai M."/>
            <person name="Futagami T."/>
            <person name="Toyoda A."/>
            <person name="Takaki Y."/>
            <person name="Nishi S."/>
            <person name="Hori S."/>
            <person name="Arai W."/>
            <person name="Tsubouchi T."/>
            <person name="Morono Y."/>
            <person name="Uchiyama I."/>
            <person name="Ito T."/>
            <person name="Fujiyama A."/>
            <person name="Inagaki F."/>
            <person name="Takami H."/>
        </authorList>
    </citation>
    <scope>NUCLEOTIDE SEQUENCE</scope>
    <source>
        <strain evidence="2">Expedition CK06-06</strain>
    </source>
</reference>
<dbReference type="PRINTS" id="PR00051">
    <property type="entry name" value="DNAA"/>
</dbReference>
<dbReference type="InterPro" id="IPR038454">
    <property type="entry name" value="DnaA_N_sf"/>
</dbReference>
<protein>
    <recommendedName>
        <fullName evidence="1">AAA+ ATPase domain-containing protein</fullName>
    </recommendedName>
</protein>
<dbReference type="PANTHER" id="PTHR30050:SF2">
    <property type="entry name" value="CHROMOSOMAL REPLICATION INITIATOR PROTEIN DNAA"/>
    <property type="match status" value="1"/>
</dbReference>
<name>X0RVD0_9ZZZZ</name>
<dbReference type="InterPro" id="IPR024633">
    <property type="entry name" value="DnaA_N_dom"/>
</dbReference>
<dbReference type="CDD" id="cd00009">
    <property type="entry name" value="AAA"/>
    <property type="match status" value="1"/>
</dbReference>
<dbReference type="InterPro" id="IPR003593">
    <property type="entry name" value="AAA+_ATPase"/>
</dbReference>
<dbReference type="InterPro" id="IPR013317">
    <property type="entry name" value="DnaA_dom"/>
</dbReference>
<dbReference type="SUPFAM" id="SSF52540">
    <property type="entry name" value="P-loop containing nucleoside triphosphate hydrolases"/>
    <property type="match status" value="1"/>
</dbReference>
<dbReference type="InterPro" id="IPR020591">
    <property type="entry name" value="Chromosome_initiator_DnaA-like"/>
</dbReference>
<dbReference type="Gene3D" id="3.40.50.300">
    <property type="entry name" value="P-loop containing nucleotide triphosphate hydrolases"/>
    <property type="match status" value="1"/>
</dbReference>
<feature type="non-terminal residue" evidence="2">
    <location>
        <position position="1"/>
    </location>
</feature>
<proteinExistence type="predicted"/>
<dbReference type="Pfam" id="PF00308">
    <property type="entry name" value="Bac_DnaA"/>
    <property type="match status" value="1"/>
</dbReference>
<dbReference type="SMART" id="SM00382">
    <property type="entry name" value="AAA"/>
    <property type="match status" value="1"/>
</dbReference>
<accession>X0RVD0</accession>
<dbReference type="GO" id="GO:0005886">
    <property type="term" value="C:plasma membrane"/>
    <property type="evidence" value="ECO:0007669"/>
    <property type="project" value="TreeGrafter"/>
</dbReference>
<evidence type="ECO:0000259" key="1">
    <source>
        <dbReference type="SMART" id="SM00382"/>
    </source>
</evidence>
<dbReference type="GO" id="GO:0003688">
    <property type="term" value="F:DNA replication origin binding"/>
    <property type="evidence" value="ECO:0007669"/>
    <property type="project" value="TreeGrafter"/>
</dbReference>
<evidence type="ECO:0000313" key="2">
    <source>
        <dbReference type="EMBL" id="GAF72758.1"/>
    </source>
</evidence>